<gene>
    <name evidence="2" type="ORF">SMRZ_LOCUS18864</name>
</gene>
<feature type="compositionally biased region" description="Basic and acidic residues" evidence="1">
    <location>
        <begin position="528"/>
        <end position="539"/>
    </location>
</feature>
<dbReference type="STRING" id="48269.A0A183MS39"/>
<feature type="compositionally biased region" description="Low complexity" evidence="1">
    <location>
        <begin position="499"/>
        <end position="525"/>
    </location>
</feature>
<protein>
    <submittedName>
        <fullName evidence="2">Uncharacterized protein</fullName>
    </submittedName>
</protein>
<dbReference type="Proteomes" id="UP000277204">
    <property type="component" value="Unassembled WGS sequence"/>
</dbReference>
<accession>A0A183MS39</accession>
<dbReference type="AlphaFoldDB" id="A0A183MS39"/>
<dbReference type="InterPro" id="IPR012337">
    <property type="entry name" value="RNaseH-like_sf"/>
</dbReference>
<proteinExistence type="predicted"/>
<organism evidence="2 3">
    <name type="scientific">Schistosoma margrebowiei</name>
    <dbReference type="NCBI Taxonomy" id="48269"/>
    <lineage>
        <taxon>Eukaryota</taxon>
        <taxon>Metazoa</taxon>
        <taxon>Spiralia</taxon>
        <taxon>Lophotrochozoa</taxon>
        <taxon>Platyhelminthes</taxon>
        <taxon>Trematoda</taxon>
        <taxon>Digenea</taxon>
        <taxon>Strigeidida</taxon>
        <taxon>Schistosomatoidea</taxon>
        <taxon>Schistosomatidae</taxon>
        <taxon>Schistosoma</taxon>
    </lineage>
</organism>
<evidence type="ECO:0000313" key="2">
    <source>
        <dbReference type="EMBL" id="VDP29452.1"/>
    </source>
</evidence>
<evidence type="ECO:0000313" key="3">
    <source>
        <dbReference type="Proteomes" id="UP000277204"/>
    </source>
</evidence>
<dbReference type="EMBL" id="UZAI01017782">
    <property type="protein sequence ID" value="VDP29452.1"/>
    <property type="molecule type" value="Genomic_DNA"/>
</dbReference>
<evidence type="ECO:0000256" key="1">
    <source>
        <dbReference type="SAM" id="MobiDB-lite"/>
    </source>
</evidence>
<keyword evidence="3" id="KW-1185">Reference proteome</keyword>
<name>A0A183MS39_9TREM</name>
<reference evidence="2 3" key="1">
    <citation type="submission" date="2018-11" db="EMBL/GenBank/DDBJ databases">
        <authorList>
            <consortium name="Pathogen Informatics"/>
        </authorList>
    </citation>
    <scope>NUCLEOTIDE SEQUENCE [LARGE SCALE GENOMIC DNA]</scope>
    <source>
        <strain evidence="2 3">Zambia</strain>
    </source>
</reference>
<feature type="region of interest" description="Disordered" evidence="1">
    <location>
        <begin position="499"/>
        <end position="539"/>
    </location>
</feature>
<sequence>MQILIGILWNKFQKINNDINYNIQFNFLPSSKLMENQILNNLYNQLKFNIDNKIKKLMILQQSIENQLLILPQITISLKYWSLNSMNKNQFNNDNLFFEYVDIELNFFINSQYIPKYNHIFYGTYERALCIPEINEVLTNYQKSLQTLDENVQQMEDLSSESNLKSQSNDQININEPLSDILDLITRIIPNMDRLPHFTGVDMKLINRIFKSIEIVQEIEKLCKTNYSQFTVSMILPILKNLYSINIEKINDNLSNQFYTTIITYLKTIFNKNNILEEFLYISTFLDPRFKNSMNQNDYEHILHRLQIKISLIDDYVEKMGLHRKMSYMDEFQYSINDYLNEKSININENPIQWWNDQCDKSEKYYIFKILALYYLTIPLNILNNNNTNIDDINSLPSDISSPSSDISSNYTQQQNINKLIEQFENCFQNENNSIQINMSKIINVDNNRLQVNHISTVISTDYCKSNRSLNLWTRIGTKFIPIYRFLRKNWKFSENFSSNNSDSNNGSNNDNNNNNNNNNNNGNNCHPTKEKCNKFPTV</sequence>
<dbReference type="SUPFAM" id="SSF53098">
    <property type="entry name" value="Ribonuclease H-like"/>
    <property type="match status" value="1"/>
</dbReference>